<dbReference type="Ensembl" id="ENSLOCT00000005446.1">
    <property type="protein sequence ID" value="ENSLOCP00000005438.1"/>
    <property type="gene ID" value="ENSLOCG00000004548.1"/>
</dbReference>
<dbReference type="PROSITE" id="PS50835">
    <property type="entry name" value="IG_LIKE"/>
    <property type="match status" value="5"/>
</dbReference>
<feature type="domain" description="Ig-like" evidence="5">
    <location>
        <begin position="340"/>
        <end position="419"/>
    </location>
</feature>
<keyword evidence="4" id="KW-0393">Immunoglobulin domain</keyword>
<keyword evidence="1" id="KW-0732">Signal</keyword>
<dbReference type="PANTHER" id="PTHR44337">
    <property type="entry name" value="CARCINOEMBRYONIC ANTIGEN-RELATED CELL ADHESION MOLECULE 8"/>
    <property type="match status" value="1"/>
</dbReference>
<evidence type="ECO:0000256" key="3">
    <source>
        <dbReference type="ARBA" id="ARBA00023180"/>
    </source>
</evidence>
<evidence type="ECO:0000256" key="4">
    <source>
        <dbReference type="ARBA" id="ARBA00023319"/>
    </source>
</evidence>
<dbReference type="PANTHER" id="PTHR44337:SF20">
    <property type="entry name" value="CARCINOEMBRYONIC ANTIGEN-RELATED CELL ADHESION MOLECULE 5-RELATED"/>
    <property type="match status" value="1"/>
</dbReference>
<dbReference type="AlphaFoldDB" id="W5MAM9"/>
<dbReference type="EMBL" id="AHAT01019407">
    <property type="status" value="NOT_ANNOTATED_CDS"/>
    <property type="molecule type" value="Genomic_DNA"/>
</dbReference>
<dbReference type="EMBL" id="AHAT01019410">
    <property type="status" value="NOT_ANNOTATED_CDS"/>
    <property type="molecule type" value="Genomic_DNA"/>
</dbReference>
<dbReference type="Pfam" id="PF07679">
    <property type="entry name" value="I-set"/>
    <property type="match status" value="1"/>
</dbReference>
<reference evidence="7" key="1">
    <citation type="submission" date="2011-12" db="EMBL/GenBank/DDBJ databases">
        <title>The Draft Genome of Lepisosteus oculatus.</title>
        <authorList>
            <consortium name="The Broad Institute Genome Assembly &amp; Analysis Group"/>
            <consortium name="Computational R&amp;D Group"/>
            <consortium name="and Sequencing Platform"/>
            <person name="Di Palma F."/>
            <person name="Alfoldi J."/>
            <person name="Johnson J."/>
            <person name="Berlin A."/>
            <person name="Gnerre S."/>
            <person name="Jaffe D."/>
            <person name="MacCallum I."/>
            <person name="Young S."/>
            <person name="Walker B.J."/>
            <person name="Lander E.S."/>
            <person name="Lindblad-Toh K."/>
        </authorList>
    </citation>
    <scope>NUCLEOTIDE SEQUENCE [LARGE SCALE GENOMIC DNA]</scope>
</reference>
<dbReference type="HOGENOM" id="CLU_024555_7_1_1"/>
<dbReference type="Bgee" id="ENSLOCG00000004548">
    <property type="expression patterns" value="Expressed in liver and 2 other cell types or tissues"/>
</dbReference>
<dbReference type="InterPro" id="IPR013783">
    <property type="entry name" value="Ig-like_fold"/>
</dbReference>
<dbReference type="GeneTree" id="ENSGT01100000263479"/>
<dbReference type="SUPFAM" id="SSF48726">
    <property type="entry name" value="Immunoglobulin"/>
    <property type="match status" value="5"/>
</dbReference>
<evidence type="ECO:0000313" key="6">
    <source>
        <dbReference type="Ensembl" id="ENSLOCP00000005438.1"/>
    </source>
</evidence>
<evidence type="ECO:0000259" key="5">
    <source>
        <dbReference type="PROSITE" id="PS50835"/>
    </source>
</evidence>
<dbReference type="InParanoid" id="W5MAM9"/>
<dbReference type="InterPro" id="IPR013098">
    <property type="entry name" value="Ig_I-set"/>
</dbReference>
<dbReference type="EMBL" id="AHAT01019409">
    <property type="status" value="NOT_ANNOTATED_CDS"/>
    <property type="molecule type" value="Genomic_DNA"/>
</dbReference>
<dbReference type="EMBL" id="AHAT01019408">
    <property type="status" value="NOT_ANNOTATED_CDS"/>
    <property type="molecule type" value="Genomic_DNA"/>
</dbReference>
<dbReference type="InterPro" id="IPR036179">
    <property type="entry name" value="Ig-like_dom_sf"/>
</dbReference>
<dbReference type="SMART" id="SM00408">
    <property type="entry name" value="IGc2"/>
    <property type="match status" value="5"/>
</dbReference>
<feature type="domain" description="Ig-like" evidence="5">
    <location>
        <begin position="70"/>
        <end position="144"/>
    </location>
</feature>
<feature type="domain" description="Ig-like" evidence="5">
    <location>
        <begin position="247"/>
        <end position="329"/>
    </location>
</feature>
<organism evidence="6 7">
    <name type="scientific">Lepisosteus oculatus</name>
    <name type="common">Spotted gar</name>
    <dbReference type="NCBI Taxonomy" id="7918"/>
    <lineage>
        <taxon>Eukaryota</taxon>
        <taxon>Metazoa</taxon>
        <taxon>Chordata</taxon>
        <taxon>Craniata</taxon>
        <taxon>Vertebrata</taxon>
        <taxon>Euteleostomi</taxon>
        <taxon>Actinopterygii</taxon>
        <taxon>Neopterygii</taxon>
        <taxon>Holostei</taxon>
        <taxon>Semionotiformes</taxon>
        <taxon>Lepisosteidae</taxon>
        <taxon>Lepisosteus</taxon>
    </lineage>
</organism>
<dbReference type="Pfam" id="PF13895">
    <property type="entry name" value="Ig_2"/>
    <property type="match status" value="1"/>
</dbReference>
<keyword evidence="2" id="KW-1015">Disulfide bond</keyword>
<name>W5MAM9_LEPOC</name>
<reference evidence="6" key="2">
    <citation type="submission" date="2025-08" db="UniProtKB">
        <authorList>
            <consortium name="Ensembl"/>
        </authorList>
    </citation>
    <scope>IDENTIFICATION</scope>
</reference>
<evidence type="ECO:0000313" key="7">
    <source>
        <dbReference type="Proteomes" id="UP000018468"/>
    </source>
</evidence>
<protein>
    <recommendedName>
        <fullName evidence="5">Ig-like domain-containing protein</fullName>
    </recommendedName>
</protein>
<dbReference type="STRING" id="7918.ENSLOCP00000005438"/>
<feature type="domain" description="Ig-like" evidence="5">
    <location>
        <begin position="1"/>
        <end position="58"/>
    </location>
</feature>
<dbReference type="InterPro" id="IPR003598">
    <property type="entry name" value="Ig_sub2"/>
</dbReference>
<dbReference type="OMA" id="HWISSAK"/>
<keyword evidence="7" id="KW-1185">Reference proteome</keyword>
<sequence>GRDAELVCSADCHPPCSYTWFFNGVQVANGSVVTMRPVTYTDNGVLACEASSSGTGLSVRVFRVITVADPNATVSIQPAHALPIADQPFSLTCNVSGAQVTSRQWVKDDLLLTASSTVTFSADNSTVFFSPLLLLDNAVYQCLADPGTHWISSAKYQLRVIYGPQWLTVAGPHLLAAGGNYTFACSADCFPPCLYAWELGGSPIGQGRTLTLRQVTHRDRGLLTCRASNTASGLTARASEAIAVMEPITVVAVRPAGQLPIQDQAFNLSCEVTGPVVSRSWLKDGQPLPPSDRTSFSQDNSTLSFSAALLSDDGLYQCAASNPVSNRTSPGYQLLVNYGPETPVIAGPQEVQTGRTVTLSCSAASQPPSLYYWSVNGTRAGEGSVLQIGQVSPSNTGLYTCTARNTVTNRTSSAERRLTV</sequence>
<reference evidence="6" key="3">
    <citation type="submission" date="2025-09" db="UniProtKB">
        <authorList>
            <consortium name="Ensembl"/>
        </authorList>
    </citation>
    <scope>IDENTIFICATION</scope>
</reference>
<dbReference type="InterPro" id="IPR007110">
    <property type="entry name" value="Ig-like_dom"/>
</dbReference>
<dbReference type="Proteomes" id="UP000018468">
    <property type="component" value="Linkage group LG24"/>
</dbReference>
<evidence type="ECO:0000256" key="2">
    <source>
        <dbReference type="ARBA" id="ARBA00023157"/>
    </source>
</evidence>
<evidence type="ECO:0000256" key="1">
    <source>
        <dbReference type="ARBA" id="ARBA00022729"/>
    </source>
</evidence>
<dbReference type="eggNOG" id="ENOG502RXPD">
    <property type="taxonomic scope" value="Eukaryota"/>
</dbReference>
<accession>W5MAM9</accession>
<keyword evidence="3" id="KW-0325">Glycoprotein</keyword>
<dbReference type="InterPro" id="IPR052598">
    <property type="entry name" value="IgSF_CEA-related"/>
</dbReference>
<dbReference type="Pfam" id="PF13927">
    <property type="entry name" value="Ig_3"/>
    <property type="match status" value="1"/>
</dbReference>
<dbReference type="SMART" id="SM00409">
    <property type="entry name" value="IG"/>
    <property type="match status" value="5"/>
</dbReference>
<dbReference type="EMBL" id="AHAT01019411">
    <property type="status" value="NOT_ANNOTATED_CDS"/>
    <property type="molecule type" value="Genomic_DNA"/>
</dbReference>
<proteinExistence type="predicted"/>
<feature type="domain" description="Ig-like" evidence="5">
    <location>
        <begin position="164"/>
        <end position="243"/>
    </location>
</feature>
<dbReference type="Gene3D" id="2.60.40.10">
    <property type="entry name" value="Immunoglobulins"/>
    <property type="match status" value="5"/>
</dbReference>
<dbReference type="InterPro" id="IPR003599">
    <property type="entry name" value="Ig_sub"/>
</dbReference>